<dbReference type="Pfam" id="PF00024">
    <property type="entry name" value="PAN_1"/>
    <property type="match status" value="1"/>
</dbReference>
<feature type="domain" description="Apple" evidence="1">
    <location>
        <begin position="27"/>
        <end position="76"/>
    </location>
</feature>
<dbReference type="InterPro" id="IPR003609">
    <property type="entry name" value="Pan_app"/>
</dbReference>
<dbReference type="AlphaFoldDB" id="A0A6A4VMW1"/>
<dbReference type="EMBL" id="VIIS01001842">
    <property type="protein sequence ID" value="KAF0292042.1"/>
    <property type="molecule type" value="Genomic_DNA"/>
</dbReference>
<sequence>METAWNSGRMDSGQRLQALTISSPQAGRCTCCALCHQETNCASLSFNSATSVCELYSSVASFSTLRPDSTNQWSYYVMPGRSETGHFCRQDSDCVTSGDFCRGRFCTSLDKVTCRTIADTFGSIRHFAVTPTVYGWFNGRPMTLKCWMTSGGEGFTAVLISTRGFQFDSTTLMEHNTQLQDGVQGQSLLGMVEDIRQSETDSTYRIAIWYNNNGGWGNLLAYDALRNEPVLSSTVRTSGWMNVVRGPGANWSPSMLWMSSSGSTLLTTNAADGQSVTGALATTDGVIHFDSLWVYIKE</sequence>
<organism evidence="2 3">
    <name type="scientific">Amphibalanus amphitrite</name>
    <name type="common">Striped barnacle</name>
    <name type="synonym">Balanus amphitrite</name>
    <dbReference type="NCBI Taxonomy" id="1232801"/>
    <lineage>
        <taxon>Eukaryota</taxon>
        <taxon>Metazoa</taxon>
        <taxon>Ecdysozoa</taxon>
        <taxon>Arthropoda</taxon>
        <taxon>Crustacea</taxon>
        <taxon>Multicrustacea</taxon>
        <taxon>Cirripedia</taxon>
        <taxon>Thoracica</taxon>
        <taxon>Thoracicalcarea</taxon>
        <taxon>Balanomorpha</taxon>
        <taxon>Balanoidea</taxon>
        <taxon>Balanidae</taxon>
        <taxon>Amphibalaninae</taxon>
        <taxon>Amphibalanus</taxon>
    </lineage>
</organism>
<protein>
    <recommendedName>
        <fullName evidence="1">Apple domain-containing protein</fullName>
    </recommendedName>
</protein>
<keyword evidence="3" id="KW-1185">Reference proteome</keyword>
<accession>A0A6A4VMW1</accession>
<proteinExistence type="predicted"/>
<evidence type="ECO:0000259" key="1">
    <source>
        <dbReference type="Pfam" id="PF00024"/>
    </source>
</evidence>
<dbReference type="Proteomes" id="UP000440578">
    <property type="component" value="Unassembled WGS sequence"/>
</dbReference>
<gene>
    <name evidence="2" type="ORF">FJT64_001066</name>
</gene>
<evidence type="ECO:0000313" key="3">
    <source>
        <dbReference type="Proteomes" id="UP000440578"/>
    </source>
</evidence>
<dbReference type="Gene3D" id="3.50.4.10">
    <property type="entry name" value="Hepatocyte Growth Factor"/>
    <property type="match status" value="1"/>
</dbReference>
<reference evidence="2 3" key="1">
    <citation type="submission" date="2019-07" db="EMBL/GenBank/DDBJ databases">
        <title>Draft genome assembly of a fouling barnacle, Amphibalanus amphitrite (Darwin, 1854): The first reference genome for Thecostraca.</title>
        <authorList>
            <person name="Kim W."/>
        </authorList>
    </citation>
    <scope>NUCLEOTIDE SEQUENCE [LARGE SCALE GENOMIC DNA]</scope>
    <source>
        <strain evidence="2">SNU_AA5</strain>
        <tissue evidence="2">Soma without cirri and trophi</tissue>
    </source>
</reference>
<comment type="caution">
    <text evidence="2">The sequence shown here is derived from an EMBL/GenBank/DDBJ whole genome shotgun (WGS) entry which is preliminary data.</text>
</comment>
<evidence type="ECO:0000313" key="2">
    <source>
        <dbReference type="EMBL" id="KAF0292042.1"/>
    </source>
</evidence>
<name>A0A6A4VMW1_AMPAM</name>